<comment type="caution">
    <text evidence="6">The sequence shown here is derived from an EMBL/GenBank/DDBJ whole genome shotgun (WGS) entry which is preliminary data.</text>
</comment>
<protein>
    <recommendedName>
        <fullName evidence="8">Cytochrome P450</fullName>
    </recommendedName>
</protein>
<reference evidence="6 7" key="1">
    <citation type="submission" date="2020-07" db="EMBL/GenBank/DDBJ databases">
        <title>Sequencing the genomes of 1000 actinobacteria strains.</title>
        <authorList>
            <person name="Klenk H.-P."/>
        </authorList>
    </citation>
    <scope>NUCLEOTIDE SEQUENCE [LARGE SCALE GENOMIC DNA]</scope>
    <source>
        <strain evidence="6 7">DSM 45927</strain>
    </source>
</reference>
<evidence type="ECO:0000256" key="2">
    <source>
        <dbReference type="ARBA" id="ARBA00010617"/>
    </source>
</evidence>
<dbReference type="RefSeq" id="WP_179768275.1">
    <property type="nucleotide sequence ID" value="NZ_JACCFO010000001.1"/>
</dbReference>
<evidence type="ECO:0008006" key="8">
    <source>
        <dbReference type="Google" id="ProtNLM"/>
    </source>
</evidence>
<evidence type="ECO:0000256" key="3">
    <source>
        <dbReference type="PIRSR" id="PIRSR602401-1"/>
    </source>
</evidence>
<dbReference type="Pfam" id="PF00067">
    <property type="entry name" value="p450"/>
    <property type="match status" value="1"/>
</dbReference>
<accession>A0A853BNH2</accession>
<dbReference type="InterPro" id="IPR036396">
    <property type="entry name" value="Cyt_P450_sf"/>
</dbReference>
<dbReference type="InterPro" id="IPR017972">
    <property type="entry name" value="Cyt_P450_CS"/>
</dbReference>
<dbReference type="InterPro" id="IPR002401">
    <property type="entry name" value="Cyt_P450_E_grp-I"/>
</dbReference>
<name>A0A853BNH2_9ACTN</name>
<feature type="region of interest" description="Disordered" evidence="5">
    <location>
        <begin position="209"/>
        <end position="231"/>
    </location>
</feature>
<keyword evidence="3 4" id="KW-0349">Heme</keyword>
<dbReference type="SUPFAM" id="SSF48264">
    <property type="entry name" value="Cytochrome P450"/>
    <property type="match status" value="1"/>
</dbReference>
<dbReference type="Gene3D" id="1.10.630.10">
    <property type="entry name" value="Cytochrome P450"/>
    <property type="match status" value="1"/>
</dbReference>
<sequence length="451" mass="48927">MLRQGAAIAELARHGYDGLLTLYRRHGPVFTLGAGRHGYVYLLGPEANRFVFANTALFRTREAFEALVPVDGPTSLIVSEGADHRRRRALVRPALHHRRVEGYVRTMAESADAAIDAWRPGDRIDAYQVFRAAIRRGTVRALFGPRLAADADFLGDRLQPMLDVIDRMPQALRAHRVLRTPAWRRAMAARRAADERLYAEIARLRGEARGGTDPHAVAPGDGEGDGDGGGARGGHILADLVRARSADGAGLSDAEIRDQAMTLIAAGYETTSAALAWTLHRLLTTEGAWRRARAEAERAGPPTAESLGRVPYIAGAVNEALRLHPPAAISARHTAAPFTFAGHRVPEGATVVYSPYVTHRLPEAWPDPLRFAPDRWAEGFRPAPEHFCPFGGGAHRCVGSAMATTELVVTTMRVVARATLTPETREVRPRGLTTMRPAGGLPVRVTSVRPG</sequence>
<feature type="binding site" description="axial binding residue" evidence="3">
    <location>
        <position position="397"/>
    </location>
    <ligand>
        <name>heme</name>
        <dbReference type="ChEBI" id="CHEBI:30413"/>
    </ligand>
    <ligandPart>
        <name>Fe</name>
        <dbReference type="ChEBI" id="CHEBI:18248"/>
    </ligandPart>
</feature>
<dbReference type="PANTHER" id="PTHR24305">
    <property type="entry name" value="CYTOCHROME P450"/>
    <property type="match status" value="1"/>
</dbReference>
<dbReference type="GO" id="GO:0020037">
    <property type="term" value="F:heme binding"/>
    <property type="evidence" value="ECO:0007669"/>
    <property type="project" value="InterPro"/>
</dbReference>
<dbReference type="EMBL" id="JACCFO010000001">
    <property type="protein sequence ID" value="NYI97008.1"/>
    <property type="molecule type" value="Genomic_DNA"/>
</dbReference>
<keyword evidence="4" id="KW-0560">Oxidoreductase</keyword>
<evidence type="ECO:0000256" key="5">
    <source>
        <dbReference type="SAM" id="MobiDB-lite"/>
    </source>
</evidence>
<keyword evidence="3 4" id="KW-0408">Iron</keyword>
<dbReference type="PRINTS" id="PR00463">
    <property type="entry name" value="EP450I"/>
</dbReference>
<dbReference type="Proteomes" id="UP000575985">
    <property type="component" value="Unassembled WGS sequence"/>
</dbReference>
<proteinExistence type="inferred from homology"/>
<organism evidence="6 7">
    <name type="scientific">Streptomonospora nanhaiensis</name>
    <dbReference type="NCBI Taxonomy" id="1323731"/>
    <lineage>
        <taxon>Bacteria</taxon>
        <taxon>Bacillati</taxon>
        <taxon>Actinomycetota</taxon>
        <taxon>Actinomycetes</taxon>
        <taxon>Streptosporangiales</taxon>
        <taxon>Nocardiopsidaceae</taxon>
        <taxon>Streptomonospora</taxon>
    </lineage>
</organism>
<evidence type="ECO:0000313" key="7">
    <source>
        <dbReference type="Proteomes" id="UP000575985"/>
    </source>
</evidence>
<dbReference type="GO" id="GO:0005506">
    <property type="term" value="F:iron ion binding"/>
    <property type="evidence" value="ECO:0007669"/>
    <property type="project" value="InterPro"/>
</dbReference>
<keyword evidence="4" id="KW-0503">Monooxygenase</keyword>
<gene>
    <name evidence="6" type="ORF">HNR12_003285</name>
</gene>
<dbReference type="GO" id="GO:0016705">
    <property type="term" value="F:oxidoreductase activity, acting on paired donors, with incorporation or reduction of molecular oxygen"/>
    <property type="evidence" value="ECO:0007669"/>
    <property type="project" value="InterPro"/>
</dbReference>
<keyword evidence="3 4" id="KW-0479">Metal-binding</keyword>
<comment type="similarity">
    <text evidence="2 4">Belongs to the cytochrome P450 family.</text>
</comment>
<evidence type="ECO:0000256" key="4">
    <source>
        <dbReference type="RuleBase" id="RU000461"/>
    </source>
</evidence>
<evidence type="ECO:0000313" key="6">
    <source>
        <dbReference type="EMBL" id="NYI97008.1"/>
    </source>
</evidence>
<dbReference type="PANTHER" id="PTHR24305:SF166">
    <property type="entry name" value="CYTOCHROME P450 12A4, MITOCHONDRIAL-RELATED"/>
    <property type="match status" value="1"/>
</dbReference>
<dbReference type="GO" id="GO:0004497">
    <property type="term" value="F:monooxygenase activity"/>
    <property type="evidence" value="ECO:0007669"/>
    <property type="project" value="UniProtKB-KW"/>
</dbReference>
<keyword evidence="7" id="KW-1185">Reference proteome</keyword>
<dbReference type="InterPro" id="IPR050121">
    <property type="entry name" value="Cytochrome_P450_monoxygenase"/>
</dbReference>
<dbReference type="InterPro" id="IPR001128">
    <property type="entry name" value="Cyt_P450"/>
</dbReference>
<dbReference type="PROSITE" id="PS00086">
    <property type="entry name" value="CYTOCHROME_P450"/>
    <property type="match status" value="1"/>
</dbReference>
<evidence type="ECO:0000256" key="1">
    <source>
        <dbReference type="ARBA" id="ARBA00001971"/>
    </source>
</evidence>
<dbReference type="AlphaFoldDB" id="A0A853BNH2"/>
<comment type="cofactor">
    <cofactor evidence="1 3">
        <name>heme</name>
        <dbReference type="ChEBI" id="CHEBI:30413"/>
    </cofactor>
</comment>
<dbReference type="PRINTS" id="PR00385">
    <property type="entry name" value="P450"/>
</dbReference>